<evidence type="ECO:0000256" key="4">
    <source>
        <dbReference type="ARBA" id="ARBA00022692"/>
    </source>
</evidence>
<feature type="domain" description="Major facilitator superfamily (MFS) profile" evidence="8">
    <location>
        <begin position="9"/>
        <end position="402"/>
    </location>
</feature>
<feature type="transmembrane region" description="Helical" evidence="7">
    <location>
        <begin position="80"/>
        <end position="100"/>
    </location>
</feature>
<dbReference type="Proteomes" id="UP000184212">
    <property type="component" value="Unassembled WGS sequence"/>
</dbReference>
<dbReference type="GO" id="GO:0005886">
    <property type="term" value="C:plasma membrane"/>
    <property type="evidence" value="ECO:0007669"/>
    <property type="project" value="UniProtKB-SubCell"/>
</dbReference>
<dbReference type="SUPFAM" id="SSF103473">
    <property type="entry name" value="MFS general substrate transporter"/>
    <property type="match status" value="1"/>
</dbReference>
<proteinExistence type="predicted"/>
<keyword evidence="4 7" id="KW-0812">Transmembrane</keyword>
<comment type="subcellular location">
    <subcellularLocation>
        <location evidence="1">Cell membrane</location>
        <topology evidence="1">Multi-pass membrane protein</topology>
    </subcellularLocation>
</comment>
<dbReference type="OrthoDB" id="9775268at2"/>
<feature type="transmembrane region" description="Helical" evidence="7">
    <location>
        <begin position="260"/>
        <end position="279"/>
    </location>
</feature>
<dbReference type="Pfam" id="PF05977">
    <property type="entry name" value="MFS_3"/>
    <property type="match status" value="1"/>
</dbReference>
<evidence type="ECO:0000256" key="6">
    <source>
        <dbReference type="ARBA" id="ARBA00023136"/>
    </source>
</evidence>
<feature type="transmembrane region" description="Helical" evidence="7">
    <location>
        <begin position="21"/>
        <end position="41"/>
    </location>
</feature>
<dbReference type="EMBL" id="FQWQ01000002">
    <property type="protein sequence ID" value="SHH38201.1"/>
    <property type="molecule type" value="Genomic_DNA"/>
</dbReference>
<keyword evidence="3" id="KW-1003">Cell membrane</keyword>
<feature type="transmembrane region" description="Helical" evidence="7">
    <location>
        <begin position="171"/>
        <end position="193"/>
    </location>
</feature>
<sequence>MAKLQILKPFQSRNYRLYFSGQSVSLIGTWMQRTAVYWLVYEKTGSSFMLGAAVFAAQFPSFLLSVLGGVVSDRYNRYRVLLLTQVASLVQALLLTGLVITGQYAVWQILTLSVVLGIINAFDVPARQAMVYDMVDHKDYVPNAIALNSSMVHLARLIGPALSGIVLEKFGAPVCFLINAFSFLAVITSLLFMKLPPHKRSERVNTALADMKNGFVYLRDTPAIGKVMIMLALISLLSLPYVTLLPVYAREIFHGSASTFGYLNSFVGLGAIGGAVFLASLKAGTDLKKILFVNTILFGVGLFAFSHMTYLPVALFFLVIAGFGMMSQTTISNTLIQLAVTPAMRGRVISYYAMAFFGMQPIGSLLLGALSHYIGAANAMLVQGVVTILIALLFMPFLRKRELKSKDKMKIEQLKERSVETTG</sequence>
<dbReference type="Gene3D" id="1.20.1250.20">
    <property type="entry name" value="MFS general substrate transporter like domains"/>
    <property type="match status" value="1"/>
</dbReference>
<keyword evidence="10" id="KW-1185">Reference proteome</keyword>
<organism evidence="9 10">
    <name type="scientific">Chryseolinea serpens</name>
    <dbReference type="NCBI Taxonomy" id="947013"/>
    <lineage>
        <taxon>Bacteria</taxon>
        <taxon>Pseudomonadati</taxon>
        <taxon>Bacteroidota</taxon>
        <taxon>Cytophagia</taxon>
        <taxon>Cytophagales</taxon>
        <taxon>Fulvivirgaceae</taxon>
        <taxon>Chryseolinea</taxon>
    </lineage>
</organism>
<dbReference type="PROSITE" id="PS50850">
    <property type="entry name" value="MFS"/>
    <property type="match status" value="1"/>
</dbReference>
<keyword evidence="6 7" id="KW-0472">Membrane</keyword>
<evidence type="ECO:0000256" key="2">
    <source>
        <dbReference type="ARBA" id="ARBA00022448"/>
    </source>
</evidence>
<feature type="transmembrane region" description="Helical" evidence="7">
    <location>
        <begin position="47"/>
        <end position="68"/>
    </location>
</feature>
<feature type="transmembrane region" description="Helical" evidence="7">
    <location>
        <begin position="291"/>
        <end position="308"/>
    </location>
</feature>
<dbReference type="InterPro" id="IPR010290">
    <property type="entry name" value="TM_effector"/>
</dbReference>
<evidence type="ECO:0000313" key="9">
    <source>
        <dbReference type="EMBL" id="SHH38201.1"/>
    </source>
</evidence>
<dbReference type="PANTHER" id="PTHR23513">
    <property type="entry name" value="INTEGRAL MEMBRANE EFFLUX PROTEIN-RELATED"/>
    <property type="match status" value="1"/>
</dbReference>
<dbReference type="RefSeq" id="WP_073137198.1">
    <property type="nucleotide sequence ID" value="NZ_FQWQ01000002.1"/>
</dbReference>
<keyword evidence="5 7" id="KW-1133">Transmembrane helix</keyword>
<feature type="transmembrane region" description="Helical" evidence="7">
    <location>
        <begin position="227"/>
        <end position="248"/>
    </location>
</feature>
<reference evidence="9 10" key="1">
    <citation type="submission" date="2016-11" db="EMBL/GenBank/DDBJ databases">
        <authorList>
            <person name="Jaros S."/>
            <person name="Januszkiewicz K."/>
            <person name="Wedrychowicz H."/>
        </authorList>
    </citation>
    <scope>NUCLEOTIDE SEQUENCE [LARGE SCALE GENOMIC DNA]</scope>
    <source>
        <strain evidence="9 10">DSM 24574</strain>
    </source>
</reference>
<feature type="transmembrane region" description="Helical" evidence="7">
    <location>
        <begin position="380"/>
        <end position="398"/>
    </location>
</feature>
<evidence type="ECO:0000313" key="10">
    <source>
        <dbReference type="Proteomes" id="UP000184212"/>
    </source>
</evidence>
<protein>
    <submittedName>
        <fullName evidence="9">Predicted arabinose efflux permease, MFS family</fullName>
    </submittedName>
</protein>
<evidence type="ECO:0000256" key="5">
    <source>
        <dbReference type="ARBA" id="ARBA00022989"/>
    </source>
</evidence>
<evidence type="ECO:0000256" key="7">
    <source>
        <dbReference type="SAM" id="Phobius"/>
    </source>
</evidence>
<feature type="transmembrane region" description="Helical" evidence="7">
    <location>
        <begin position="145"/>
        <end position="165"/>
    </location>
</feature>
<feature type="transmembrane region" description="Helical" evidence="7">
    <location>
        <begin position="106"/>
        <end position="124"/>
    </location>
</feature>
<feature type="transmembrane region" description="Helical" evidence="7">
    <location>
        <begin position="314"/>
        <end position="336"/>
    </location>
</feature>
<dbReference type="InterPro" id="IPR020846">
    <property type="entry name" value="MFS_dom"/>
</dbReference>
<name>A0A1M5SI82_9BACT</name>
<dbReference type="AlphaFoldDB" id="A0A1M5SI82"/>
<accession>A0A1M5SI82</accession>
<evidence type="ECO:0000256" key="1">
    <source>
        <dbReference type="ARBA" id="ARBA00004651"/>
    </source>
</evidence>
<gene>
    <name evidence="9" type="ORF">SAMN04488109_3948</name>
</gene>
<evidence type="ECO:0000256" key="3">
    <source>
        <dbReference type="ARBA" id="ARBA00022475"/>
    </source>
</evidence>
<dbReference type="InterPro" id="IPR036259">
    <property type="entry name" value="MFS_trans_sf"/>
</dbReference>
<evidence type="ECO:0000259" key="8">
    <source>
        <dbReference type="PROSITE" id="PS50850"/>
    </source>
</evidence>
<feature type="transmembrane region" description="Helical" evidence="7">
    <location>
        <begin position="348"/>
        <end position="374"/>
    </location>
</feature>
<dbReference type="CDD" id="cd06173">
    <property type="entry name" value="MFS_MefA_like"/>
    <property type="match status" value="1"/>
</dbReference>
<dbReference type="PANTHER" id="PTHR23513:SF11">
    <property type="entry name" value="STAPHYLOFERRIN A TRANSPORTER"/>
    <property type="match status" value="1"/>
</dbReference>
<keyword evidence="2" id="KW-0813">Transport</keyword>
<dbReference type="STRING" id="947013.SAMN04488109_3948"/>
<dbReference type="GO" id="GO:0022857">
    <property type="term" value="F:transmembrane transporter activity"/>
    <property type="evidence" value="ECO:0007669"/>
    <property type="project" value="InterPro"/>
</dbReference>